<proteinExistence type="predicted"/>
<accession>A0A0F7K2Z4</accession>
<protein>
    <recommendedName>
        <fullName evidence="1">YjiS-like domain-containing protein</fullName>
    </recommendedName>
</protein>
<reference evidence="2 3" key="1">
    <citation type="journal article" date="2015" name="Genome Announc.">
        <title>Complete Genome Sequence of Sedimenticola thiotaurini Strain SIP-G1, a Polyphosphate- and Polyhydroxyalkanoate-Accumulating Sulfur-Oxidizing Gammaproteobacterium Isolated from Salt Marsh Sediments.</title>
        <authorList>
            <person name="Flood B.E."/>
            <person name="Jones D.S."/>
            <person name="Bailey J.V."/>
        </authorList>
    </citation>
    <scope>NUCLEOTIDE SEQUENCE [LARGE SCALE GENOMIC DNA]</scope>
    <source>
        <strain evidence="2 3">SIP-G1</strain>
    </source>
</reference>
<name>A0A0F7K2Z4_9GAMM</name>
<dbReference type="EMBL" id="CP011412">
    <property type="protein sequence ID" value="AKH21944.1"/>
    <property type="molecule type" value="Genomic_DNA"/>
</dbReference>
<sequence length="65" mass="7857">MIQKLSPGRLLIQLTGLIYRWHMLAKQRHQLRTLSDEMLKDIGITRLDAEREAIRPFWDDRGIWR</sequence>
<evidence type="ECO:0000313" key="3">
    <source>
        <dbReference type="Proteomes" id="UP000034410"/>
    </source>
</evidence>
<dbReference type="InterPro" id="IPR009506">
    <property type="entry name" value="YjiS-like"/>
</dbReference>
<feature type="domain" description="YjiS-like" evidence="1">
    <location>
        <begin position="20"/>
        <end position="50"/>
    </location>
</feature>
<dbReference type="AlphaFoldDB" id="A0A0F7K2Z4"/>
<evidence type="ECO:0000259" key="1">
    <source>
        <dbReference type="Pfam" id="PF06568"/>
    </source>
</evidence>
<gene>
    <name evidence="2" type="ORF">AAY24_00085</name>
</gene>
<keyword evidence="3" id="KW-1185">Reference proteome</keyword>
<organism evidence="2 3">
    <name type="scientific">Sedimenticola thiotaurini</name>
    <dbReference type="NCBI Taxonomy" id="1543721"/>
    <lineage>
        <taxon>Bacteria</taxon>
        <taxon>Pseudomonadati</taxon>
        <taxon>Pseudomonadota</taxon>
        <taxon>Gammaproteobacteria</taxon>
        <taxon>Chromatiales</taxon>
        <taxon>Sedimenticolaceae</taxon>
        <taxon>Sedimenticola</taxon>
    </lineage>
</organism>
<evidence type="ECO:0000313" key="2">
    <source>
        <dbReference type="EMBL" id="AKH21944.1"/>
    </source>
</evidence>
<dbReference type="Proteomes" id="UP000034410">
    <property type="component" value="Chromosome"/>
</dbReference>
<dbReference type="Pfam" id="PF06568">
    <property type="entry name" value="YjiS-like"/>
    <property type="match status" value="1"/>
</dbReference>
<dbReference type="KEGG" id="seds:AAY24_00085"/>